<evidence type="ECO:0000256" key="1">
    <source>
        <dbReference type="SAM" id="MobiDB-lite"/>
    </source>
</evidence>
<feature type="non-terminal residue" evidence="2">
    <location>
        <position position="118"/>
    </location>
</feature>
<proteinExistence type="predicted"/>
<sequence>MPKSVAEHVSRLFCKFIEKEGREKIWKPRCERTVEWEKQQGITERRKHKPPEERPRSQWQQIYGRKPRANECECGRPLAEHEEGRCPGVQNDTHAADRAVIEALLGRRRMDIMEKRGA</sequence>
<gene>
    <name evidence="2" type="ORF">K457DRAFT_141638</name>
</gene>
<accession>A0A197JKE9</accession>
<feature type="region of interest" description="Disordered" evidence="1">
    <location>
        <begin position="38"/>
        <end position="59"/>
    </location>
</feature>
<dbReference type="AlphaFoldDB" id="A0A197JKE9"/>
<organism evidence="2 3">
    <name type="scientific">Linnemannia elongata AG-77</name>
    <dbReference type="NCBI Taxonomy" id="1314771"/>
    <lineage>
        <taxon>Eukaryota</taxon>
        <taxon>Fungi</taxon>
        <taxon>Fungi incertae sedis</taxon>
        <taxon>Mucoromycota</taxon>
        <taxon>Mortierellomycotina</taxon>
        <taxon>Mortierellomycetes</taxon>
        <taxon>Mortierellales</taxon>
        <taxon>Mortierellaceae</taxon>
        <taxon>Linnemannia</taxon>
    </lineage>
</organism>
<protein>
    <submittedName>
        <fullName evidence="2">Uncharacterized protein</fullName>
    </submittedName>
</protein>
<dbReference type="Proteomes" id="UP000078512">
    <property type="component" value="Unassembled WGS sequence"/>
</dbReference>
<evidence type="ECO:0000313" key="3">
    <source>
        <dbReference type="Proteomes" id="UP000078512"/>
    </source>
</evidence>
<reference evidence="2 3" key="1">
    <citation type="submission" date="2016-05" db="EMBL/GenBank/DDBJ databases">
        <title>Genome sequencing reveals origins of a unique bacterial endosymbiosis in the earliest lineages of terrestrial Fungi.</title>
        <authorList>
            <consortium name="DOE Joint Genome Institute"/>
            <person name="Uehling J."/>
            <person name="Gryganskyi A."/>
            <person name="Hameed K."/>
            <person name="Tschaplinski T."/>
            <person name="Misztal P."/>
            <person name="Wu S."/>
            <person name="Desiro A."/>
            <person name="Vande Pol N."/>
            <person name="Du Z.-Y."/>
            <person name="Zienkiewicz A."/>
            <person name="Zienkiewicz K."/>
            <person name="Morin E."/>
            <person name="Tisserant E."/>
            <person name="Splivallo R."/>
            <person name="Hainaut M."/>
            <person name="Henrissat B."/>
            <person name="Ohm R."/>
            <person name="Kuo A."/>
            <person name="Yan J."/>
            <person name="Lipzen A."/>
            <person name="Nolan M."/>
            <person name="Labutti K."/>
            <person name="Barry K."/>
            <person name="Goldstein A."/>
            <person name="Labbe J."/>
            <person name="Schadt C."/>
            <person name="Tuskan G."/>
            <person name="Grigoriev I."/>
            <person name="Martin F."/>
            <person name="Vilgalys R."/>
            <person name="Bonito G."/>
        </authorList>
    </citation>
    <scope>NUCLEOTIDE SEQUENCE [LARGE SCALE GENOMIC DNA]</scope>
    <source>
        <strain evidence="2 3">AG-77</strain>
    </source>
</reference>
<evidence type="ECO:0000313" key="2">
    <source>
        <dbReference type="EMBL" id="OAQ24834.1"/>
    </source>
</evidence>
<keyword evidence="3" id="KW-1185">Reference proteome</keyword>
<name>A0A197JKE9_9FUNG</name>
<dbReference type="EMBL" id="KV442087">
    <property type="protein sequence ID" value="OAQ24834.1"/>
    <property type="molecule type" value="Genomic_DNA"/>
</dbReference>
<dbReference type="OrthoDB" id="120976at2759"/>